<dbReference type="Pfam" id="PF19955">
    <property type="entry name" value="EAD1"/>
    <property type="match status" value="1"/>
</dbReference>
<feature type="region of interest" description="Disordered" evidence="1">
    <location>
        <begin position="70"/>
        <end position="129"/>
    </location>
</feature>
<proteinExistence type="predicted"/>
<organism evidence="3 4">
    <name type="scientific">Candidatus Protofrankia datiscae</name>
    <dbReference type="NCBI Taxonomy" id="2716812"/>
    <lineage>
        <taxon>Bacteria</taxon>
        <taxon>Bacillati</taxon>
        <taxon>Actinomycetota</taxon>
        <taxon>Actinomycetes</taxon>
        <taxon>Frankiales</taxon>
        <taxon>Frankiaceae</taxon>
        <taxon>Protofrankia</taxon>
    </lineage>
</organism>
<dbReference type="RefSeq" id="WP_013874008.1">
    <property type="nucleotide sequence ID" value="NC_015656.1"/>
</dbReference>
<evidence type="ECO:0000256" key="1">
    <source>
        <dbReference type="SAM" id="MobiDB-lite"/>
    </source>
</evidence>
<reference evidence="3 4" key="1">
    <citation type="submission" date="2011-05" db="EMBL/GenBank/DDBJ databases">
        <title>Complete sequence of chromosome of Frankia symbiont of Datisca glomerata.</title>
        <authorList>
            <consortium name="US DOE Joint Genome Institute"/>
            <person name="Lucas S."/>
            <person name="Han J."/>
            <person name="Lapidus A."/>
            <person name="Cheng J.-F."/>
            <person name="Goodwin L."/>
            <person name="Pitluck S."/>
            <person name="Peters L."/>
            <person name="Mikhailova N."/>
            <person name="Chertkov O."/>
            <person name="Teshima H."/>
            <person name="Han C."/>
            <person name="Tapia R."/>
            <person name="Land M."/>
            <person name="Hauser L."/>
            <person name="Kyrpides N."/>
            <person name="Ivanova N."/>
            <person name="Pagani I."/>
            <person name="Berry A."/>
            <person name="Pawlowski K."/>
            <person name="Persson T."/>
            <person name="Vanden Heuvel B."/>
            <person name="Benson D."/>
            <person name="Woyke T."/>
        </authorList>
    </citation>
    <scope>NUCLEOTIDE SEQUENCE [LARGE SCALE GENOMIC DNA]</scope>
    <source>
        <strain evidence="4">4085684</strain>
    </source>
</reference>
<accession>F8B4X4</accession>
<evidence type="ECO:0000259" key="2">
    <source>
        <dbReference type="Pfam" id="PF19955"/>
    </source>
</evidence>
<dbReference type="InterPro" id="IPR045430">
    <property type="entry name" value="EAD1"/>
</dbReference>
<dbReference type="EMBL" id="CP002801">
    <property type="protein sequence ID" value="AEH10099.1"/>
    <property type="molecule type" value="Genomic_DNA"/>
</dbReference>
<keyword evidence="4" id="KW-1185">Reference proteome</keyword>
<dbReference type="KEGG" id="fsy:FsymDg_2762"/>
<dbReference type="AlphaFoldDB" id="F8B4X4"/>
<dbReference type="eggNOG" id="COG0457">
    <property type="taxonomic scope" value="Bacteria"/>
</dbReference>
<dbReference type="Proteomes" id="UP000001549">
    <property type="component" value="Chromosome"/>
</dbReference>
<dbReference type="STRING" id="656024.FsymDg_2762"/>
<gene>
    <name evidence="3" type="ordered locus">FsymDg_2762</name>
</gene>
<sequence length="222" mass="23340">MLSRSYLTSVFATEEWQAVWALDPAGSTKLLMVMRVADCDRPGLLRQIVSVDLFGVTREVARQRLLEAVGTRRRKPTSEPSFPAGAPVAEMGGLTAGETSVDSVPRFPSAARQPRVTPSPPGVPAAPPGLSEPAVHALAAAFPTPVSARQILETAGLDAGRQPGWNAGSSLEFWRAVSSLLAAGVLPAGRERLLAAARQLFPANPAFAAYVKEEASSTGTDL</sequence>
<feature type="domain" description="Effector-associated" evidence="2">
    <location>
        <begin position="130"/>
        <end position="213"/>
    </location>
</feature>
<evidence type="ECO:0000313" key="4">
    <source>
        <dbReference type="Proteomes" id="UP000001549"/>
    </source>
</evidence>
<dbReference type="HOGENOM" id="CLU_1243812_0_0_11"/>
<feature type="compositionally biased region" description="Pro residues" evidence="1">
    <location>
        <begin position="117"/>
        <end position="127"/>
    </location>
</feature>
<name>F8B4X4_9ACTN</name>
<evidence type="ECO:0000313" key="3">
    <source>
        <dbReference type="EMBL" id="AEH10099.1"/>
    </source>
</evidence>
<protein>
    <recommendedName>
        <fullName evidence="2">Effector-associated domain-containing protein</fullName>
    </recommendedName>
</protein>